<sequence>ARPYPLVSFDPLKRTPCAFPLPSRKPSNRRRRRRGERNGFRFSPHRDPAGRDPGERGRRPREAERPGEARRRRWRGQQLVGPAFRLVGGAGLHRRRRGGSRARGGFPQERGDGVGGGRGEEAAGGAKVRGVHGGEGKGAADAEHGDGGLPRRDVPLRHRLPPRLRPPPTPPVRRQLRHSVFSIGCPLHRSHPSTLIRKTRSVFSASGLQFLLYLPFF</sequence>
<organism evidence="2 3">
    <name type="scientific">Musa troglodytarum</name>
    <name type="common">fe'i banana</name>
    <dbReference type="NCBI Taxonomy" id="320322"/>
    <lineage>
        <taxon>Eukaryota</taxon>
        <taxon>Viridiplantae</taxon>
        <taxon>Streptophyta</taxon>
        <taxon>Embryophyta</taxon>
        <taxon>Tracheophyta</taxon>
        <taxon>Spermatophyta</taxon>
        <taxon>Magnoliopsida</taxon>
        <taxon>Liliopsida</taxon>
        <taxon>Zingiberales</taxon>
        <taxon>Musaceae</taxon>
        <taxon>Musa</taxon>
    </lineage>
</organism>
<keyword evidence="3" id="KW-1185">Reference proteome</keyword>
<dbReference type="AlphaFoldDB" id="A0A9E7GTS9"/>
<evidence type="ECO:0000313" key="3">
    <source>
        <dbReference type="Proteomes" id="UP001055439"/>
    </source>
</evidence>
<feature type="region of interest" description="Disordered" evidence="1">
    <location>
        <begin position="1"/>
        <end position="174"/>
    </location>
</feature>
<feature type="compositionally biased region" description="Basic residues" evidence="1">
    <location>
        <begin position="26"/>
        <end position="35"/>
    </location>
</feature>
<feature type="non-terminal residue" evidence="2">
    <location>
        <position position="1"/>
    </location>
</feature>
<accession>A0A9E7GTS9</accession>
<proteinExistence type="predicted"/>
<dbReference type="Proteomes" id="UP001055439">
    <property type="component" value="Chromosome 7"/>
</dbReference>
<evidence type="ECO:0000313" key="2">
    <source>
        <dbReference type="EMBL" id="URE17178.1"/>
    </source>
</evidence>
<name>A0A9E7GTS9_9LILI</name>
<feature type="compositionally biased region" description="Basic and acidic residues" evidence="1">
    <location>
        <begin position="132"/>
        <end position="156"/>
    </location>
</feature>
<reference evidence="2" key="1">
    <citation type="submission" date="2022-05" db="EMBL/GenBank/DDBJ databases">
        <title>The Musa troglodytarum L. genome provides insights into the mechanism of non-climacteric behaviour and enrichment of carotenoids.</title>
        <authorList>
            <person name="Wang J."/>
        </authorList>
    </citation>
    <scope>NUCLEOTIDE SEQUENCE</scope>
    <source>
        <tissue evidence="2">Leaf</tissue>
    </source>
</reference>
<feature type="compositionally biased region" description="Basic and acidic residues" evidence="1">
    <location>
        <begin position="36"/>
        <end position="69"/>
    </location>
</feature>
<protein>
    <submittedName>
        <fullName evidence="2">Uncharacterized protein</fullName>
    </submittedName>
</protein>
<evidence type="ECO:0000256" key="1">
    <source>
        <dbReference type="SAM" id="MobiDB-lite"/>
    </source>
</evidence>
<gene>
    <name evidence="2" type="ORF">MUK42_10435</name>
</gene>
<dbReference type="EMBL" id="CP097509">
    <property type="protein sequence ID" value="URE17178.1"/>
    <property type="molecule type" value="Genomic_DNA"/>
</dbReference>